<keyword evidence="8" id="KW-1185">Reference proteome</keyword>
<dbReference type="PANTHER" id="PTHR28081">
    <property type="entry name" value="DAMAGE-REGULATED IMPORT FACILITATOR 1-RELATED"/>
    <property type="match status" value="1"/>
</dbReference>
<comment type="similarity">
    <text evidence="3">Belongs to the DIF1/spd1 family.</text>
</comment>
<evidence type="ECO:0000256" key="2">
    <source>
        <dbReference type="ARBA" id="ARBA00004496"/>
    </source>
</evidence>
<evidence type="ECO:0000256" key="5">
    <source>
        <dbReference type="ARBA" id="ARBA00023242"/>
    </source>
</evidence>
<sequence length="282" mass="29933">MSGPRTKRQFAGAASDPAQRRITSFFAGAGAPSPSLSTSDHRIAAESHAFSSTDNAVQANLLSVGMRVRKAVPEGYKTGTYSAFALWDENNRDTTPTGATHDAARSRSYAVSTPRELLPFCGINKVGGLGTQDTFASQGPGLEASSISLPSELFDADGMDDVPGLTLSQESTDSNHSTASGITGANTRKRFFVDDDEGTDISGRLNVTSWQDWEVSPRSLAPTGWANDRVLAVPRKGRLRGKLGGASGNVALGQENVMVTDEDFEEAAFLDPNLEVEMDDVV</sequence>
<keyword evidence="4" id="KW-0963">Cytoplasm</keyword>
<keyword evidence="5" id="KW-0539">Nucleus</keyword>
<comment type="subcellular location">
    <subcellularLocation>
        <location evidence="2">Cytoplasm</location>
    </subcellularLocation>
    <subcellularLocation>
        <location evidence="1">Nucleus</location>
    </subcellularLocation>
</comment>
<dbReference type="AlphaFoldDB" id="A0A9P9WVJ5"/>
<dbReference type="Proteomes" id="UP000829685">
    <property type="component" value="Unassembled WGS sequence"/>
</dbReference>
<dbReference type="GO" id="GO:0005634">
    <property type="term" value="C:nucleus"/>
    <property type="evidence" value="ECO:0007669"/>
    <property type="project" value="UniProtKB-SubCell"/>
</dbReference>
<evidence type="ECO:0000256" key="3">
    <source>
        <dbReference type="ARBA" id="ARBA00005459"/>
    </source>
</evidence>
<dbReference type="GO" id="GO:0008104">
    <property type="term" value="P:intracellular protein localization"/>
    <property type="evidence" value="ECO:0007669"/>
    <property type="project" value="TreeGrafter"/>
</dbReference>
<feature type="region of interest" description="Disordered" evidence="6">
    <location>
        <begin position="1"/>
        <end position="39"/>
    </location>
</feature>
<comment type="caution">
    <text evidence="7">The sequence shown here is derived from an EMBL/GenBank/DDBJ whole genome shotgun (WGS) entry which is preliminary data.</text>
</comment>
<dbReference type="Pfam" id="PF08591">
    <property type="entry name" value="RNR_inhib"/>
    <property type="match status" value="1"/>
</dbReference>
<evidence type="ECO:0000313" key="8">
    <source>
        <dbReference type="Proteomes" id="UP000829685"/>
    </source>
</evidence>
<accession>A0A9P9WVJ5</accession>
<reference evidence="7" key="1">
    <citation type="submission" date="2021-03" db="EMBL/GenBank/DDBJ databases">
        <title>Revisited historic fungal species revealed as producer of novel bioactive compounds through whole genome sequencing and comparative genomics.</title>
        <authorList>
            <person name="Vignolle G.A."/>
            <person name="Hochenegger N."/>
            <person name="Mach R.L."/>
            <person name="Mach-Aigner A.R."/>
            <person name="Javad Rahimi M."/>
            <person name="Salim K.A."/>
            <person name="Chan C.M."/>
            <person name="Lim L.B.L."/>
            <person name="Cai F."/>
            <person name="Druzhinina I.S."/>
            <person name="U'Ren J.M."/>
            <person name="Derntl C."/>
        </authorList>
    </citation>
    <scope>NUCLEOTIDE SEQUENCE</scope>
    <source>
        <strain evidence="7">TUCIM 5799</strain>
    </source>
</reference>
<dbReference type="InterPro" id="IPR013900">
    <property type="entry name" value="RNR_inhibitor"/>
</dbReference>
<protein>
    <submittedName>
        <fullName evidence="7">Uncharacterized protein</fullName>
    </submittedName>
</protein>
<proteinExistence type="inferred from homology"/>
<dbReference type="GO" id="GO:0005737">
    <property type="term" value="C:cytoplasm"/>
    <property type="evidence" value="ECO:0007669"/>
    <property type="project" value="UniProtKB-SubCell"/>
</dbReference>
<dbReference type="GO" id="GO:1990846">
    <property type="term" value="F:ribonucleoside-diphosphate reductase inhibitor activity"/>
    <property type="evidence" value="ECO:0007669"/>
    <property type="project" value="TreeGrafter"/>
</dbReference>
<gene>
    <name evidence="7" type="ORF">JX265_001604</name>
</gene>
<evidence type="ECO:0000256" key="4">
    <source>
        <dbReference type="ARBA" id="ARBA00022490"/>
    </source>
</evidence>
<evidence type="ECO:0000313" key="7">
    <source>
        <dbReference type="EMBL" id="KAI1879983.1"/>
    </source>
</evidence>
<evidence type="ECO:0000256" key="1">
    <source>
        <dbReference type="ARBA" id="ARBA00004123"/>
    </source>
</evidence>
<name>A0A9P9WVJ5_9PEZI</name>
<evidence type="ECO:0000256" key="6">
    <source>
        <dbReference type="SAM" id="MobiDB-lite"/>
    </source>
</evidence>
<dbReference type="EMBL" id="JAFIMR010000003">
    <property type="protein sequence ID" value="KAI1879983.1"/>
    <property type="molecule type" value="Genomic_DNA"/>
</dbReference>
<dbReference type="PANTHER" id="PTHR28081:SF1">
    <property type="entry name" value="DAMAGE-REGULATED IMPORT FACILITATOR 1"/>
    <property type="match status" value="1"/>
</dbReference>
<organism evidence="7 8">
    <name type="scientific">Neoarthrinium moseri</name>
    <dbReference type="NCBI Taxonomy" id="1658444"/>
    <lineage>
        <taxon>Eukaryota</taxon>
        <taxon>Fungi</taxon>
        <taxon>Dikarya</taxon>
        <taxon>Ascomycota</taxon>
        <taxon>Pezizomycotina</taxon>
        <taxon>Sordariomycetes</taxon>
        <taxon>Xylariomycetidae</taxon>
        <taxon>Amphisphaeriales</taxon>
        <taxon>Apiosporaceae</taxon>
        <taxon>Neoarthrinium</taxon>
    </lineage>
</organism>